<dbReference type="GO" id="GO:0017061">
    <property type="term" value="F:S-methyl-5-thioadenosine phosphorylase activity"/>
    <property type="evidence" value="ECO:0007669"/>
    <property type="project" value="InterPro"/>
</dbReference>
<dbReference type="AlphaFoldDB" id="A0P6N6"/>
<dbReference type="InterPro" id="IPR000845">
    <property type="entry name" value="Nucleoside_phosphorylase_d"/>
</dbReference>
<dbReference type="GO" id="GO:0005829">
    <property type="term" value="C:cytosol"/>
    <property type="evidence" value="ECO:0007669"/>
    <property type="project" value="TreeGrafter"/>
</dbReference>
<comment type="miscellaneous">
    <text evidence="3">Although this enzyme belongs to the family of MTA phosphorylases based on sequence homology, it has been shown that conserved amino acid substitutions in the substrate binding pocket convert the substrate specificity of this enzyme from 6-aminopurines to 6-oxopurines.</text>
</comment>
<dbReference type="GO" id="GO:0019509">
    <property type="term" value="P:L-methionine salvage from methylthioadenosine"/>
    <property type="evidence" value="ECO:0007669"/>
    <property type="project" value="TreeGrafter"/>
</dbReference>
<organism evidence="5 6">
    <name type="scientific">Methylophilales bacterium HTCC2181</name>
    <dbReference type="NCBI Taxonomy" id="383631"/>
    <lineage>
        <taxon>Bacteria</taxon>
        <taxon>Pseudomonadati</taxon>
        <taxon>Pseudomonadota</taxon>
        <taxon>Betaproteobacteria</taxon>
        <taxon>Nitrosomonadales</taxon>
        <taxon>OM43 clade</taxon>
    </lineage>
</organism>
<evidence type="ECO:0000256" key="2">
    <source>
        <dbReference type="ARBA" id="ARBA00022679"/>
    </source>
</evidence>
<dbReference type="GO" id="GO:0006166">
    <property type="term" value="P:purine ribonucleoside salvage"/>
    <property type="evidence" value="ECO:0007669"/>
    <property type="project" value="UniProtKB-UniRule"/>
</dbReference>
<evidence type="ECO:0000313" key="6">
    <source>
        <dbReference type="Proteomes" id="UP000054262"/>
    </source>
</evidence>
<comment type="caution">
    <text evidence="5">The sequence shown here is derived from an EMBL/GenBank/DDBJ whole genome shotgun (WGS) entry which is preliminary data.</text>
</comment>
<comment type="catalytic activity">
    <reaction evidence="3">
        <text>a purine D-ribonucleoside + phosphate = a purine nucleobase + alpha-D-ribose 1-phosphate</text>
        <dbReference type="Rhea" id="RHEA:19805"/>
        <dbReference type="ChEBI" id="CHEBI:26386"/>
        <dbReference type="ChEBI" id="CHEBI:43474"/>
        <dbReference type="ChEBI" id="CHEBI:57720"/>
        <dbReference type="ChEBI" id="CHEBI:142355"/>
        <dbReference type="EC" id="2.4.2.1"/>
    </reaction>
</comment>
<evidence type="ECO:0000259" key="4">
    <source>
        <dbReference type="Pfam" id="PF01048"/>
    </source>
</evidence>
<evidence type="ECO:0000256" key="3">
    <source>
        <dbReference type="HAMAP-Rule" id="MF_01963"/>
    </source>
</evidence>
<dbReference type="OrthoDB" id="1523230at2"/>
<dbReference type="NCBIfam" id="NF006599">
    <property type="entry name" value="PRK09136.1"/>
    <property type="match status" value="1"/>
</dbReference>
<dbReference type="CDD" id="cd09010">
    <property type="entry name" value="MTAP_SsMTAPII_like_MTIP"/>
    <property type="match status" value="1"/>
</dbReference>
<name>A0P6N6_9PROT</name>
<feature type="binding site" evidence="3">
    <location>
        <position position="183"/>
    </location>
    <ligand>
        <name>substrate</name>
    </ligand>
</feature>
<feature type="domain" description="Nucleoside phosphorylase" evidence="4">
    <location>
        <begin position="3"/>
        <end position="243"/>
    </location>
</feature>
<comment type="caution">
    <text evidence="3">Lacks conserved residue(s) required for the propagation of feature annotation.</text>
</comment>
<comment type="pathway">
    <text evidence="3">Purine metabolism; purine nucleoside salvage.</text>
</comment>
<dbReference type="Proteomes" id="UP000054262">
    <property type="component" value="Unassembled WGS sequence"/>
</dbReference>
<dbReference type="Gene3D" id="3.40.50.1580">
    <property type="entry name" value="Nucleoside phosphorylase domain"/>
    <property type="match status" value="1"/>
</dbReference>
<dbReference type="EC" id="2.4.2.1" evidence="3"/>
<dbReference type="PANTHER" id="PTHR42679">
    <property type="entry name" value="S-METHYL-5'-THIOADENOSINE PHOSPHORYLASE"/>
    <property type="match status" value="1"/>
</dbReference>
<proteinExistence type="inferred from homology"/>
<feature type="site" description="Important for substrate specificity" evidence="3">
    <location>
        <position position="221"/>
    </location>
</feature>
<keyword evidence="2 3" id="KW-0808">Transferase</keyword>
<evidence type="ECO:0000256" key="1">
    <source>
        <dbReference type="ARBA" id="ARBA00022676"/>
    </source>
</evidence>
<keyword evidence="1 3" id="KW-0328">Glycosyltransferase</keyword>
<accession>A0P6N6</accession>
<comment type="similarity">
    <text evidence="3">Belongs to the PNP/MTAP phosphorylase family. MTAP subfamily.</text>
</comment>
<dbReference type="InterPro" id="IPR035994">
    <property type="entry name" value="Nucleoside_phosphorylase_sf"/>
</dbReference>
<evidence type="ECO:0000313" key="5">
    <source>
        <dbReference type="EMBL" id="EAV47196.1"/>
    </source>
</evidence>
<dbReference type="PANTHER" id="PTHR42679:SF2">
    <property type="entry name" value="S-METHYL-5'-THIOADENOSINE PHOSPHORYLASE"/>
    <property type="match status" value="1"/>
</dbReference>
<dbReference type="EMBL" id="AAUX01000001">
    <property type="protein sequence ID" value="EAV47196.1"/>
    <property type="molecule type" value="Genomic_DNA"/>
</dbReference>
<comment type="function">
    <text evidence="3">Purine nucleoside phosphorylase which is highly specific for 6-oxopurine nucleosides. Cleaves guanosine or inosine to respective bases and sugar-1-phosphate molecules. Involved in purine salvage.</text>
</comment>
<feature type="site" description="Important for substrate specificity" evidence="3">
    <location>
        <position position="165"/>
    </location>
</feature>
<keyword evidence="6" id="KW-1185">Reference proteome</keyword>
<keyword evidence="3" id="KW-0660">Purine salvage</keyword>
<feature type="binding site" evidence="3">
    <location>
        <begin position="50"/>
        <end position="51"/>
    </location>
    <ligand>
        <name>phosphate</name>
        <dbReference type="ChEBI" id="CHEBI:43474"/>
    </ligand>
</feature>
<sequence>MLGLIGGTGLDTIEGLAIESYEDIDTPYGAMSAPIAICTLNDKTIAFLPRHGENHTIPPHLINYRANIWGLNHMDVTDIIAIATVGSINDDLHPGSIVIPSQIIDYTHGREHTFFEGKNEPVNHIDFTYPFSPSIAELIHKVSQELSLDVSLGGTYAAVQGPRLETKAEIDRYERDGATIVGMTGMPEASLARELTMNYAAICPVANQAAGRGTSKDGISHHDITKKSKGMMDEVLQIVASFIRIYGH</sequence>
<dbReference type="InterPro" id="IPR010044">
    <property type="entry name" value="MTAP"/>
</dbReference>
<feature type="binding site" evidence="3">
    <location>
        <begin position="207"/>
        <end position="209"/>
    </location>
    <ligand>
        <name>substrate</name>
    </ligand>
</feature>
<feature type="binding site" evidence="3">
    <location>
        <position position="184"/>
    </location>
    <ligand>
        <name>phosphate</name>
        <dbReference type="ChEBI" id="CHEBI:43474"/>
    </ligand>
</feature>
<dbReference type="UniPathway" id="UPA00606"/>
<dbReference type="SUPFAM" id="SSF53167">
    <property type="entry name" value="Purine and uridine phosphorylases"/>
    <property type="match status" value="1"/>
</dbReference>
<comment type="subunit">
    <text evidence="3">Homohexamer. Dimer of a homotrimer.</text>
</comment>
<dbReference type="HAMAP" id="MF_01963">
    <property type="entry name" value="MTAP"/>
    <property type="match status" value="1"/>
</dbReference>
<reference evidence="5 6" key="1">
    <citation type="submission" date="2006-11" db="EMBL/GenBank/DDBJ databases">
        <authorList>
            <person name="Giovannoni S."/>
            <person name="Vergin K."/>
            <person name="Ferriera S."/>
            <person name="Johnson J."/>
            <person name="Kravitz S."/>
            <person name="Beeson K."/>
            <person name="Sutton G."/>
            <person name="Rogers Y.-H."/>
            <person name="Friedman R."/>
            <person name="Frazier M."/>
            <person name="Venter J.C."/>
        </authorList>
    </citation>
    <scope>NUCLEOTIDE SEQUENCE [LARGE SCALE GENOMIC DNA]</scope>
    <source>
        <strain evidence="5 6">HTCC2181</strain>
    </source>
</reference>
<gene>
    <name evidence="5" type="ORF">MB2181_03945</name>
</gene>
<dbReference type="Pfam" id="PF01048">
    <property type="entry name" value="PNP_UDP_1"/>
    <property type="match status" value="1"/>
</dbReference>
<protein>
    <recommendedName>
        <fullName evidence="3">Probable 6-oxopurine nucleoside phosphorylase</fullName>
        <ecNumber evidence="3">2.4.2.1</ecNumber>
    </recommendedName>
    <alternativeName>
        <fullName evidence="3">Purine nucleoside phosphorylase</fullName>
        <shortName evidence="3">PNP</shortName>
    </alternativeName>
</protein>
<feature type="binding site" evidence="3">
    <location>
        <position position="8"/>
    </location>
    <ligand>
        <name>phosphate</name>
        <dbReference type="ChEBI" id="CHEBI:43474"/>
    </ligand>
</feature>